<dbReference type="AlphaFoldDB" id="A0A3S1AZN6"/>
<reference evidence="2" key="1">
    <citation type="submission" date="2018-12" db="EMBL/GenBank/DDBJ databases">
        <authorList>
            <person name="Will S."/>
            <person name="Neumann-Schaal M."/>
            <person name="Henke P."/>
        </authorList>
    </citation>
    <scope>NUCLEOTIDE SEQUENCE</scope>
    <source>
        <strain evidence="2">PCC 7102</strain>
    </source>
</reference>
<keyword evidence="1" id="KW-0812">Transmembrane</keyword>
<gene>
    <name evidence="2" type="ORF">DSM106972_061370</name>
</gene>
<reference evidence="2" key="2">
    <citation type="journal article" date="2019" name="Genome Biol. Evol.">
        <title>Day and night: Metabolic profiles and evolutionary relationships of six axenic non-marine cyanobacteria.</title>
        <authorList>
            <person name="Will S.E."/>
            <person name="Henke P."/>
            <person name="Boedeker C."/>
            <person name="Huang S."/>
            <person name="Brinkmann H."/>
            <person name="Rohde M."/>
            <person name="Jarek M."/>
            <person name="Friedl T."/>
            <person name="Seufert S."/>
            <person name="Schumacher M."/>
            <person name="Overmann J."/>
            <person name="Neumann-Schaal M."/>
            <person name="Petersen J."/>
        </authorList>
    </citation>
    <scope>NUCLEOTIDE SEQUENCE [LARGE SCALE GENOMIC DNA]</scope>
    <source>
        <strain evidence="2">PCC 7102</strain>
    </source>
</reference>
<proteinExistence type="predicted"/>
<dbReference type="RefSeq" id="WP_127084362.1">
    <property type="nucleotide sequence ID" value="NZ_RSCL01000017.1"/>
</dbReference>
<dbReference type="EMBL" id="RSCL01000017">
    <property type="protein sequence ID" value="RUT02062.1"/>
    <property type="molecule type" value="Genomic_DNA"/>
</dbReference>
<organism evidence="2 3">
    <name type="scientific">Dulcicalothrix desertica PCC 7102</name>
    <dbReference type="NCBI Taxonomy" id="232991"/>
    <lineage>
        <taxon>Bacteria</taxon>
        <taxon>Bacillati</taxon>
        <taxon>Cyanobacteriota</taxon>
        <taxon>Cyanophyceae</taxon>
        <taxon>Nostocales</taxon>
        <taxon>Calotrichaceae</taxon>
        <taxon>Dulcicalothrix</taxon>
    </lineage>
</organism>
<evidence type="ECO:0000313" key="3">
    <source>
        <dbReference type="Proteomes" id="UP000271624"/>
    </source>
</evidence>
<evidence type="ECO:0000256" key="1">
    <source>
        <dbReference type="SAM" id="Phobius"/>
    </source>
</evidence>
<evidence type="ECO:0000313" key="2">
    <source>
        <dbReference type="EMBL" id="RUT02062.1"/>
    </source>
</evidence>
<name>A0A3S1AZN6_9CYAN</name>
<protein>
    <submittedName>
        <fullName evidence="2">Uncharacterized protein</fullName>
    </submittedName>
</protein>
<dbReference type="OrthoDB" id="427285at2"/>
<sequence length="163" mass="18073">MHQFNVKSLTFYTIAITSVMLVFKVVTAYGESQLKAPKSVFGKYYITLAENLSNCKKNTLVLDIQQSGIFLNASLSSTPSNQEISTHREKNYSLNGKFNNNSFSLSGRVDNARLCNAIPEILQANLVPEGGLSGQITFKDVPKSIKFNAILQKPQEQSTQSFK</sequence>
<keyword evidence="1" id="KW-1133">Transmembrane helix</keyword>
<comment type="caution">
    <text evidence="2">The sequence shown here is derived from an EMBL/GenBank/DDBJ whole genome shotgun (WGS) entry which is preliminary data.</text>
</comment>
<dbReference type="Proteomes" id="UP000271624">
    <property type="component" value="Unassembled WGS sequence"/>
</dbReference>
<feature type="transmembrane region" description="Helical" evidence="1">
    <location>
        <begin position="9"/>
        <end position="30"/>
    </location>
</feature>
<accession>A0A3S1AZN6</accession>
<keyword evidence="3" id="KW-1185">Reference proteome</keyword>
<keyword evidence="1" id="KW-0472">Membrane</keyword>